<name>A0A8J4EBW6_9ACTN</name>
<dbReference type="EMBL" id="BOPH01000017">
    <property type="protein sequence ID" value="GIJ66252.1"/>
    <property type="molecule type" value="Genomic_DNA"/>
</dbReference>
<gene>
    <name evidence="2" type="ORF">Voc01_011690</name>
</gene>
<accession>A0A8J4EBW6</accession>
<reference evidence="2" key="1">
    <citation type="submission" date="2021-01" db="EMBL/GenBank/DDBJ databases">
        <title>Whole genome shotgun sequence of Virgisporangium ochraceum NBRC 16418.</title>
        <authorList>
            <person name="Komaki H."/>
            <person name="Tamura T."/>
        </authorList>
    </citation>
    <scope>NUCLEOTIDE SEQUENCE</scope>
    <source>
        <strain evidence="2">NBRC 16418</strain>
    </source>
</reference>
<keyword evidence="3" id="KW-1185">Reference proteome</keyword>
<comment type="caution">
    <text evidence="2">The sequence shown here is derived from an EMBL/GenBank/DDBJ whole genome shotgun (WGS) entry which is preliminary data.</text>
</comment>
<evidence type="ECO:0000313" key="3">
    <source>
        <dbReference type="Proteomes" id="UP000635606"/>
    </source>
</evidence>
<evidence type="ECO:0000256" key="1">
    <source>
        <dbReference type="SAM" id="MobiDB-lite"/>
    </source>
</evidence>
<proteinExistence type="predicted"/>
<dbReference type="AlphaFoldDB" id="A0A8J4EBW6"/>
<protein>
    <submittedName>
        <fullName evidence="2">Uncharacterized protein</fullName>
    </submittedName>
</protein>
<dbReference type="RefSeq" id="WP_203926234.1">
    <property type="nucleotide sequence ID" value="NZ_BOPH01000017.1"/>
</dbReference>
<evidence type="ECO:0000313" key="2">
    <source>
        <dbReference type="EMBL" id="GIJ66252.1"/>
    </source>
</evidence>
<feature type="region of interest" description="Disordered" evidence="1">
    <location>
        <begin position="46"/>
        <end position="82"/>
    </location>
</feature>
<organism evidence="2 3">
    <name type="scientific">Virgisporangium ochraceum</name>
    <dbReference type="NCBI Taxonomy" id="65505"/>
    <lineage>
        <taxon>Bacteria</taxon>
        <taxon>Bacillati</taxon>
        <taxon>Actinomycetota</taxon>
        <taxon>Actinomycetes</taxon>
        <taxon>Micromonosporales</taxon>
        <taxon>Micromonosporaceae</taxon>
        <taxon>Virgisporangium</taxon>
    </lineage>
</organism>
<sequence length="114" mass="11975">MLKITAPKPVTAKVVGVAFVDGVATVDEVQHRAAVAYFRRHRGYIVQPVDDPQATEPAGADETGGGQPPAGPPTRSASKGDWVKHATAQGMTEADAEALTRDQLAERFLGPKGD</sequence>
<dbReference type="Proteomes" id="UP000635606">
    <property type="component" value="Unassembled WGS sequence"/>
</dbReference>